<evidence type="ECO:0000256" key="1">
    <source>
        <dbReference type="ARBA" id="ARBA00007613"/>
    </source>
</evidence>
<reference evidence="3" key="2">
    <citation type="submission" date="2021-04" db="EMBL/GenBank/DDBJ databases">
        <authorList>
            <person name="Gilroy R."/>
        </authorList>
    </citation>
    <scope>NUCLEOTIDE SEQUENCE</scope>
    <source>
        <strain evidence="3">G4-2901</strain>
    </source>
</reference>
<dbReference type="Pfam" id="PF02321">
    <property type="entry name" value="OEP"/>
    <property type="match status" value="2"/>
</dbReference>
<dbReference type="PROSITE" id="PS51257">
    <property type="entry name" value="PROKAR_LIPOPROTEIN"/>
    <property type="match status" value="1"/>
</dbReference>
<keyword evidence="2" id="KW-0449">Lipoprotein</keyword>
<dbReference type="Proteomes" id="UP000783796">
    <property type="component" value="Unassembled WGS sequence"/>
</dbReference>
<name>A0A948WXC9_9BACT</name>
<dbReference type="Gene3D" id="1.20.1600.10">
    <property type="entry name" value="Outer membrane efflux proteins (OEP)"/>
    <property type="match status" value="1"/>
</dbReference>
<keyword evidence="2" id="KW-0812">Transmembrane</keyword>
<evidence type="ECO:0000256" key="2">
    <source>
        <dbReference type="RuleBase" id="RU362097"/>
    </source>
</evidence>
<dbReference type="InterPro" id="IPR003423">
    <property type="entry name" value="OMP_efflux"/>
</dbReference>
<dbReference type="GO" id="GO:0005886">
    <property type="term" value="C:plasma membrane"/>
    <property type="evidence" value="ECO:0007669"/>
    <property type="project" value="UniProtKB-SubCell"/>
</dbReference>
<evidence type="ECO:0000313" key="4">
    <source>
        <dbReference type="Proteomes" id="UP000783796"/>
    </source>
</evidence>
<evidence type="ECO:0000313" key="3">
    <source>
        <dbReference type="EMBL" id="MBU3837931.1"/>
    </source>
</evidence>
<gene>
    <name evidence="3" type="ORF">H9777_06385</name>
</gene>
<proteinExistence type="inferred from homology"/>
<dbReference type="PANTHER" id="PTHR30203:SF33">
    <property type="entry name" value="BLR4455 PROTEIN"/>
    <property type="match status" value="1"/>
</dbReference>
<sequence length="464" mass="52368">MKHIASILRLTIFFLMASTIGGCQLGKHYTRPQIEMPEVLDSMSMDSTSMGDFPWEELYTDTTLQALIRKTLEYNKDMLIAGARIKELAAMKRIDWANMFPAITNRIYAEEEVENYGGNNRKPDDQFDIKFGVSWELDLWGNLRWARDKSMADFMGSIENQRALKMSLIAQMAQSYFELVALDNELAIVRKTVDARRESLYLARIRYEGGLTNETAFRQAQVELARTATLIPDLEKKIALKENEIAFLTGEYPHHINRSVLPEDVLLPATLPVGLPSSLLERRPDVRQAEQSLIAANAAVGVAFTNMFPRLTLTASYGAESEELKDIFKSPHHLITGSLITPIFNFGKNRAALKAKKAAYEQATYAYEKAVLNAFKDARNAIVEFNKTRDIYETRLRLEQASKSALDLAELQYINGVIGYIDLLDAQRGYLDAQIGLSNAIRDKQITLVNLYKALGGGWSQETK</sequence>
<dbReference type="AlphaFoldDB" id="A0A948WXC9"/>
<keyword evidence="2" id="KW-0564">Palmitate</keyword>
<dbReference type="PANTHER" id="PTHR30203">
    <property type="entry name" value="OUTER MEMBRANE CATION EFFLUX PROTEIN"/>
    <property type="match status" value="1"/>
</dbReference>
<comment type="similarity">
    <text evidence="1 2">Belongs to the outer membrane factor (OMF) (TC 1.B.17) family.</text>
</comment>
<keyword evidence="2" id="KW-1134">Transmembrane beta strand</keyword>
<keyword evidence="2" id="KW-0472">Membrane</keyword>
<organism evidence="3 4">
    <name type="scientific">Candidatus Phocaeicola faecigallinarum</name>
    <dbReference type="NCBI Taxonomy" id="2838732"/>
    <lineage>
        <taxon>Bacteria</taxon>
        <taxon>Pseudomonadati</taxon>
        <taxon>Bacteroidota</taxon>
        <taxon>Bacteroidia</taxon>
        <taxon>Bacteroidales</taxon>
        <taxon>Bacteroidaceae</taxon>
        <taxon>Phocaeicola</taxon>
    </lineage>
</organism>
<dbReference type="SUPFAM" id="SSF56954">
    <property type="entry name" value="Outer membrane efflux proteins (OEP)"/>
    <property type="match status" value="1"/>
</dbReference>
<dbReference type="NCBIfam" id="TIGR01845">
    <property type="entry name" value="outer_NodT"/>
    <property type="match status" value="1"/>
</dbReference>
<protein>
    <submittedName>
        <fullName evidence="3">TolC family protein</fullName>
    </submittedName>
</protein>
<dbReference type="InterPro" id="IPR010131">
    <property type="entry name" value="MdtP/NodT-like"/>
</dbReference>
<dbReference type="GO" id="GO:0015562">
    <property type="term" value="F:efflux transmembrane transporter activity"/>
    <property type="evidence" value="ECO:0007669"/>
    <property type="project" value="InterPro"/>
</dbReference>
<comment type="caution">
    <text evidence="3">The sequence shown here is derived from an EMBL/GenBank/DDBJ whole genome shotgun (WGS) entry which is preliminary data.</text>
</comment>
<comment type="subcellular location">
    <subcellularLocation>
        <location evidence="2">Cell membrane</location>
        <topology evidence="2">Lipid-anchor</topology>
    </subcellularLocation>
</comment>
<dbReference type="Gene3D" id="2.20.200.10">
    <property type="entry name" value="Outer membrane efflux proteins (OEP)"/>
    <property type="match status" value="1"/>
</dbReference>
<reference evidence="3" key="1">
    <citation type="journal article" date="2021" name="PeerJ">
        <title>Extensive microbial diversity within the chicken gut microbiome revealed by metagenomics and culture.</title>
        <authorList>
            <person name="Gilroy R."/>
            <person name="Ravi A."/>
            <person name="Getino M."/>
            <person name="Pursley I."/>
            <person name="Horton D.L."/>
            <person name="Alikhan N.F."/>
            <person name="Baker D."/>
            <person name="Gharbi K."/>
            <person name="Hall N."/>
            <person name="Watson M."/>
            <person name="Adriaenssens E.M."/>
            <person name="Foster-Nyarko E."/>
            <person name="Jarju S."/>
            <person name="Secka A."/>
            <person name="Antonio M."/>
            <person name="Oren A."/>
            <person name="Chaudhuri R.R."/>
            <person name="La Ragione R."/>
            <person name="Hildebrand F."/>
            <person name="Pallen M.J."/>
        </authorList>
    </citation>
    <scope>NUCLEOTIDE SEQUENCE</scope>
    <source>
        <strain evidence="3">G4-2901</strain>
    </source>
</reference>
<dbReference type="EMBL" id="JAHLFW010000057">
    <property type="protein sequence ID" value="MBU3837931.1"/>
    <property type="molecule type" value="Genomic_DNA"/>
</dbReference>
<accession>A0A948WXC9</accession>